<feature type="domain" description="Acyltransferase 3" evidence="2">
    <location>
        <begin position="65"/>
        <end position="472"/>
    </location>
</feature>
<dbReference type="OrthoDB" id="5405781at2759"/>
<accession>A0A395N7V6</accession>
<proteinExistence type="predicted"/>
<gene>
    <name evidence="3" type="ORF">TARUN_10152</name>
</gene>
<dbReference type="InterPro" id="IPR050879">
    <property type="entry name" value="Acyltransferase_3"/>
</dbReference>
<keyword evidence="3" id="KW-0808">Transferase</keyword>
<evidence type="ECO:0000313" key="3">
    <source>
        <dbReference type="EMBL" id="RFU72109.1"/>
    </source>
</evidence>
<name>A0A395N7V6_TRIAR</name>
<feature type="transmembrane region" description="Helical" evidence="1">
    <location>
        <begin position="119"/>
        <end position="139"/>
    </location>
</feature>
<dbReference type="AlphaFoldDB" id="A0A395N7V6"/>
<reference evidence="3 4" key="1">
    <citation type="journal article" date="2018" name="PLoS Pathog.">
        <title>Evolution of structural diversity of trichothecenes, a family of toxins produced by plant pathogenic and entomopathogenic fungi.</title>
        <authorList>
            <person name="Proctor R.H."/>
            <person name="McCormick S.P."/>
            <person name="Kim H.S."/>
            <person name="Cardoza R.E."/>
            <person name="Stanley A.M."/>
            <person name="Lindo L."/>
            <person name="Kelly A."/>
            <person name="Brown D.W."/>
            <person name="Lee T."/>
            <person name="Vaughan M.M."/>
            <person name="Alexander N.J."/>
            <person name="Busman M."/>
            <person name="Gutierrez S."/>
        </authorList>
    </citation>
    <scope>NUCLEOTIDE SEQUENCE [LARGE SCALE GENOMIC DNA]</scope>
    <source>
        <strain evidence="3 4">IBT 40837</strain>
    </source>
</reference>
<evidence type="ECO:0000259" key="2">
    <source>
        <dbReference type="Pfam" id="PF01757"/>
    </source>
</evidence>
<dbReference type="InterPro" id="IPR002656">
    <property type="entry name" value="Acyl_transf_3_dom"/>
</dbReference>
<feature type="transmembrane region" description="Helical" evidence="1">
    <location>
        <begin position="65"/>
        <end position="85"/>
    </location>
</feature>
<keyword evidence="1" id="KW-0472">Membrane</keyword>
<dbReference type="STRING" id="490622.A0A395N7V6"/>
<evidence type="ECO:0000313" key="4">
    <source>
        <dbReference type="Proteomes" id="UP000266272"/>
    </source>
</evidence>
<feature type="transmembrane region" description="Helical" evidence="1">
    <location>
        <begin position="92"/>
        <end position="113"/>
    </location>
</feature>
<comment type="caution">
    <text evidence="3">The sequence shown here is derived from an EMBL/GenBank/DDBJ whole genome shotgun (WGS) entry which is preliminary data.</text>
</comment>
<dbReference type="EMBL" id="PXOA01000978">
    <property type="protein sequence ID" value="RFU72109.1"/>
    <property type="molecule type" value="Genomic_DNA"/>
</dbReference>
<keyword evidence="1" id="KW-1133">Transmembrane helix</keyword>
<keyword evidence="4" id="KW-1185">Reference proteome</keyword>
<feature type="transmembrane region" description="Helical" evidence="1">
    <location>
        <begin position="21"/>
        <end position="43"/>
    </location>
</feature>
<dbReference type="Proteomes" id="UP000266272">
    <property type="component" value="Unassembled WGS sequence"/>
</dbReference>
<keyword evidence="1" id="KW-0812">Transmembrane</keyword>
<dbReference type="PANTHER" id="PTHR23028">
    <property type="entry name" value="ACETYLTRANSFERASE"/>
    <property type="match status" value="1"/>
</dbReference>
<keyword evidence="3" id="KW-0012">Acyltransferase</keyword>
<organism evidence="3 4">
    <name type="scientific">Trichoderma arundinaceum</name>
    <dbReference type="NCBI Taxonomy" id="490622"/>
    <lineage>
        <taxon>Eukaryota</taxon>
        <taxon>Fungi</taxon>
        <taxon>Dikarya</taxon>
        <taxon>Ascomycota</taxon>
        <taxon>Pezizomycotina</taxon>
        <taxon>Sordariomycetes</taxon>
        <taxon>Hypocreomycetidae</taxon>
        <taxon>Hypocreales</taxon>
        <taxon>Hypocreaceae</taxon>
        <taxon>Trichoderma</taxon>
    </lineage>
</organism>
<dbReference type="GO" id="GO:0016747">
    <property type="term" value="F:acyltransferase activity, transferring groups other than amino-acyl groups"/>
    <property type="evidence" value="ECO:0007669"/>
    <property type="project" value="InterPro"/>
</dbReference>
<feature type="transmembrane region" description="Helical" evidence="1">
    <location>
        <begin position="455"/>
        <end position="476"/>
    </location>
</feature>
<feature type="transmembrane region" description="Helical" evidence="1">
    <location>
        <begin position="160"/>
        <end position="183"/>
    </location>
</feature>
<dbReference type="PANTHER" id="PTHR23028:SF134">
    <property type="entry name" value="PUTATIVE (AFU_ORTHOLOGUE AFUA_4G08520)-RELATED"/>
    <property type="match status" value="1"/>
</dbReference>
<evidence type="ECO:0000256" key="1">
    <source>
        <dbReference type="SAM" id="Phobius"/>
    </source>
</evidence>
<dbReference type="Pfam" id="PF01757">
    <property type="entry name" value="Acyl_transf_3"/>
    <property type="match status" value="1"/>
</dbReference>
<sequence length="494" mass="54561">MSSSNSLLPMSAGGMSRTRKGRFYSASMKIITFITPSFIHPILQHESSSLTPAHSHATPVHLDTAYLDGLRGLAALIVYIFHFLVPFDRAVLLGYIPSTWGTSIFGLPILGLFRSGTAVVLIFFLISGYVLTLSASRCCHNGDWDGALRSLSAATLKRGVRLFLPAVVTSFVIMLLVSGGLYADKAQIAHLPAHWPPLGPTFKASFGEQAKDWLEFVVGRLTNPWVWYEEVFSEPEPSYYGAHLWTIQNEFHCSMILFLVAMTLSRVPSLRARGALWAGITVYSALWGRWDVALFLCGTAFADSDVRSTMTGASMTGQPGMVKPTWLTARKYSPYLAMAGHAAALVAGLWLASYPEKRGREAVGFGLIGTIHPSAQPWNAIGAALIVWSVRRVRLARALLTTSLMQYLGQVSFAFYIVHEPLLQTLGWLYADKLRKYFILAGGELGFREEAGAQIGLWLAFFSFTPLVFIMADYVWRGLDRPSMMLVKMIGRQI</sequence>
<protein>
    <submittedName>
        <fullName evidence="3">Acyltransferase</fullName>
    </submittedName>
</protein>